<evidence type="ECO:0000256" key="2">
    <source>
        <dbReference type="ARBA" id="ARBA00008806"/>
    </source>
</evidence>
<dbReference type="InterPro" id="IPR027417">
    <property type="entry name" value="P-loop_NTPase"/>
</dbReference>
<dbReference type="PANTHER" id="PTHR37937:SF1">
    <property type="entry name" value="CONJUGATIVE TRANSFER: DNA TRANSPORT"/>
    <property type="match status" value="1"/>
</dbReference>
<comment type="similarity">
    <text evidence="2">Belongs to the VirD4/TraG family.</text>
</comment>
<evidence type="ECO:0000313" key="8">
    <source>
        <dbReference type="EMBL" id="CEN52726.1"/>
    </source>
</evidence>
<dbReference type="AlphaFoldDB" id="A0A0B7ILH4"/>
<evidence type="ECO:0000256" key="6">
    <source>
        <dbReference type="ARBA" id="ARBA00023136"/>
    </source>
</evidence>
<dbReference type="Proteomes" id="UP000038200">
    <property type="component" value="Unassembled WGS sequence"/>
</dbReference>
<gene>
    <name evidence="8" type="ORF">CCAND93_290002</name>
</gene>
<sequence length="817" mass="95252">MIGTYENKEEYRKISYLLTFFALCVFGVYTYVYYFPFFEKNGLANEYTLKMAHLLFNTIPNSLLIKIIIILFSATAIMTFSSKQAISEEKKRYMGHIGFTAFALFVTLMVIEQFFRVPGGIALTLHCLTYIIYLFCLLMWRKQIVKDLKKDRRQLTESQFDQSRELIETPNSVNIKYTYSYLGEQHFSFMNILQPYRGSLVGGVPGSGKSFAIIEEYMRQMIRKSFTGVVYDFKFPTLSLKTYNYFLWYQHFYKVKPSFYVVNFDDPEYSHRCNPIGVDNLETITDAEENTKVLMLNINKTWLEKEGDFFTDSANVFAAMLLWYLKLVTKKYKYNVCSFPHLVKLAAFPSSELLFFILLKYSELKAKMKSFVEAMDKEASEQLAGQVASATTALAKVSNKELDYIMSGDDFTFDLNDPLAPKILCVGNNPDRQIVYSPSIGLILTKLSKVLNKQKMEPSMFCIDEFPTVYIRGIDNLIATGRSNKIAPILGFQTFAQIIADYGEETAQKIIKDCGNRIAGQLFDDDAEKMSKTIGRQKNLSVSYNYSSDEVSENQQVQMEDIVPPERIAQFSQGTFCGVIADEFKNKNENKIFYGDVLPDVELKKYEEDIPMPKIREFITKEEKTKKTQEYQQKHKKDIQKFVEVFAGQHKNYWINILENVSTEQGFNDFLVRNFDLEEDFINEFTDLIQFKNQFKGWVKKSLKKVDDKEAWLNTAIEIEVLKKNITQWLEEGFSFKAKNDFLEAHSKSLEEDIYRIVALEMKDLGIVDTFKNSEDSYYRKHKRTAKRIFTNIVNDFSFTDKYTKEMYEFMIEEFEE</sequence>
<feature type="transmembrane region" description="Helical" evidence="7">
    <location>
        <begin position="339"/>
        <end position="359"/>
    </location>
</feature>
<evidence type="ECO:0000256" key="1">
    <source>
        <dbReference type="ARBA" id="ARBA00004651"/>
    </source>
</evidence>
<dbReference type="Pfam" id="PF02534">
    <property type="entry name" value="T4SS-DNA_transf"/>
    <property type="match status" value="1"/>
</dbReference>
<feature type="transmembrane region" description="Helical" evidence="7">
    <location>
        <begin position="54"/>
        <end position="81"/>
    </location>
</feature>
<dbReference type="InterPro" id="IPR051539">
    <property type="entry name" value="T4SS-coupling_protein"/>
</dbReference>
<name>A0A0B7ILH4_9FLAO</name>
<evidence type="ECO:0000256" key="3">
    <source>
        <dbReference type="ARBA" id="ARBA00022475"/>
    </source>
</evidence>
<feature type="transmembrane region" description="Helical" evidence="7">
    <location>
        <begin position="93"/>
        <end position="115"/>
    </location>
</feature>
<evidence type="ECO:0008006" key="10">
    <source>
        <dbReference type="Google" id="ProtNLM"/>
    </source>
</evidence>
<evidence type="ECO:0000256" key="7">
    <source>
        <dbReference type="SAM" id="Phobius"/>
    </source>
</evidence>
<evidence type="ECO:0000313" key="9">
    <source>
        <dbReference type="Proteomes" id="UP000038200"/>
    </source>
</evidence>
<dbReference type="RefSeq" id="WP_052461533.1">
    <property type="nucleotide sequence ID" value="NZ_CDOL01000212.1"/>
</dbReference>
<dbReference type="SUPFAM" id="SSF52540">
    <property type="entry name" value="P-loop containing nucleoside triphosphate hydrolases"/>
    <property type="match status" value="1"/>
</dbReference>
<keyword evidence="6 7" id="KW-0472">Membrane</keyword>
<proteinExistence type="inferred from homology"/>
<organism evidence="8 9">
    <name type="scientific">Capnocytophaga canis</name>
    <dbReference type="NCBI Taxonomy" id="1848903"/>
    <lineage>
        <taxon>Bacteria</taxon>
        <taxon>Pseudomonadati</taxon>
        <taxon>Bacteroidota</taxon>
        <taxon>Flavobacteriia</taxon>
        <taxon>Flavobacteriales</taxon>
        <taxon>Flavobacteriaceae</taxon>
        <taxon>Capnocytophaga</taxon>
    </lineage>
</organism>
<dbReference type="GO" id="GO:0005886">
    <property type="term" value="C:plasma membrane"/>
    <property type="evidence" value="ECO:0007669"/>
    <property type="project" value="UniProtKB-SubCell"/>
</dbReference>
<feature type="transmembrane region" description="Helical" evidence="7">
    <location>
        <begin position="121"/>
        <end position="140"/>
    </location>
</feature>
<keyword evidence="4 7" id="KW-0812">Transmembrane</keyword>
<dbReference type="PANTHER" id="PTHR37937">
    <property type="entry name" value="CONJUGATIVE TRANSFER: DNA TRANSPORT"/>
    <property type="match status" value="1"/>
</dbReference>
<accession>A0A0B7ILH4</accession>
<comment type="subcellular location">
    <subcellularLocation>
        <location evidence="1">Cell membrane</location>
        <topology evidence="1">Multi-pass membrane protein</topology>
    </subcellularLocation>
</comment>
<keyword evidence="5 7" id="KW-1133">Transmembrane helix</keyword>
<dbReference type="CDD" id="cd01127">
    <property type="entry name" value="TrwB_TraG_TraD_VirD4"/>
    <property type="match status" value="1"/>
</dbReference>
<evidence type="ECO:0000256" key="5">
    <source>
        <dbReference type="ARBA" id="ARBA00022989"/>
    </source>
</evidence>
<protein>
    <recommendedName>
        <fullName evidence="10">TraD/TraG TraM recognition site domain-containing protein</fullName>
    </recommendedName>
</protein>
<feature type="transmembrane region" description="Helical" evidence="7">
    <location>
        <begin position="14"/>
        <end position="34"/>
    </location>
</feature>
<dbReference type="EMBL" id="CDOL01000212">
    <property type="protein sequence ID" value="CEN52726.1"/>
    <property type="molecule type" value="Genomic_DNA"/>
</dbReference>
<dbReference type="InterPro" id="IPR003688">
    <property type="entry name" value="TraG/VirD4"/>
</dbReference>
<dbReference type="OrthoDB" id="102453at2"/>
<reference evidence="8 9" key="1">
    <citation type="submission" date="2015-01" db="EMBL/GenBank/DDBJ databases">
        <authorList>
            <person name="Xiang T."/>
            <person name="Song Y."/>
            <person name="Huang L."/>
            <person name="Wang B."/>
            <person name="Wu P."/>
        </authorList>
    </citation>
    <scope>NUCLEOTIDE SEQUENCE [LARGE SCALE GENOMIC DNA]</scope>
    <source>
        <strain evidence="8 9">CcD93</strain>
    </source>
</reference>
<evidence type="ECO:0000256" key="4">
    <source>
        <dbReference type="ARBA" id="ARBA00022692"/>
    </source>
</evidence>
<dbReference type="Gene3D" id="3.40.50.300">
    <property type="entry name" value="P-loop containing nucleotide triphosphate hydrolases"/>
    <property type="match status" value="1"/>
</dbReference>
<keyword evidence="3" id="KW-1003">Cell membrane</keyword>